<dbReference type="SMART" id="SM00773">
    <property type="entry name" value="WGR"/>
    <property type="match status" value="1"/>
</dbReference>
<evidence type="ECO:0000313" key="11">
    <source>
        <dbReference type="EMBL" id="RNA39363.1"/>
    </source>
</evidence>
<keyword evidence="2 11" id="KW-0328">Glycosyltransferase</keyword>
<keyword evidence="3 11" id="KW-0808">Transferase</keyword>
<dbReference type="InterPro" id="IPR036616">
    <property type="entry name" value="Poly(ADP-ribose)pol_reg_dom_sf"/>
</dbReference>
<evidence type="ECO:0000313" key="12">
    <source>
        <dbReference type="Proteomes" id="UP000276133"/>
    </source>
</evidence>
<dbReference type="CDD" id="cd08001">
    <property type="entry name" value="WGR_PARP1_like"/>
    <property type="match status" value="1"/>
</dbReference>
<keyword evidence="5" id="KW-0013">ADP-ribosylation</keyword>
<dbReference type="GO" id="GO:0006302">
    <property type="term" value="P:double-strand break repair"/>
    <property type="evidence" value="ECO:0007669"/>
    <property type="project" value="TreeGrafter"/>
</dbReference>
<dbReference type="SUPFAM" id="SSF142921">
    <property type="entry name" value="WGR domain-like"/>
    <property type="match status" value="1"/>
</dbReference>
<dbReference type="EC" id="2.4.2.30" evidence="1"/>
<dbReference type="PROSITE" id="PS51060">
    <property type="entry name" value="PARP_ALPHA_HD"/>
    <property type="match status" value="1"/>
</dbReference>
<dbReference type="Proteomes" id="UP000276133">
    <property type="component" value="Unassembled WGS sequence"/>
</dbReference>
<evidence type="ECO:0000259" key="9">
    <source>
        <dbReference type="PROSITE" id="PS51060"/>
    </source>
</evidence>
<evidence type="ECO:0000256" key="3">
    <source>
        <dbReference type="ARBA" id="ARBA00022679"/>
    </source>
</evidence>
<dbReference type="GO" id="GO:0070212">
    <property type="term" value="P:protein poly-ADP-ribosylation"/>
    <property type="evidence" value="ECO:0007669"/>
    <property type="project" value="TreeGrafter"/>
</dbReference>
<evidence type="ECO:0000256" key="1">
    <source>
        <dbReference type="ARBA" id="ARBA00012020"/>
    </source>
</evidence>
<evidence type="ECO:0000256" key="8">
    <source>
        <dbReference type="ARBA" id="ARBA00033987"/>
    </source>
</evidence>
<keyword evidence="4" id="KW-0677">Repeat</keyword>
<dbReference type="InterPro" id="IPR050800">
    <property type="entry name" value="ARTD/PARP"/>
</dbReference>
<proteinExistence type="predicted"/>
<dbReference type="EMBL" id="REGN01000754">
    <property type="protein sequence ID" value="RNA39363.1"/>
    <property type="molecule type" value="Genomic_DNA"/>
</dbReference>
<feature type="domain" description="WGR" evidence="10">
    <location>
        <begin position="18"/>
        <end position="118"/>
    </location>
</feature>
<organism evidence="11 12">
    <name type="scientific">Brachionus plicatilis</name>
    <name type="common">Marine rotifer</name>
    <name type="synonym">Brachionus muelleri</name>
    <dbReference type="NCBI Taxonomy" id="10195"/>
    <lineage>
        <taxon>Eukaryota</taxon>
        <taxon>Metazoa</taxon>
        <taxon>Spiralia</taxon>
        <taxon>Gnathifera</taxon>
        <taxon>Rotifera</taxon>
        <taxon>Eurotatoria</taxon>
        <taxon>Monogononta</taxon>
        <taxon>Pseudotrocha</taxon>
        <taxon>Ploima</taxon>
        <taxon>Brachionidae</taxon>
        <taxon>Brachionus</taxon>
    </lineage>
</organism>
<dbReference type="PROSITE" id="PS51977">
    <property type="entry name" value="WGR"/>
    <property type="match status" value="1"/>
</dbReference>
<dbReference type="STRING" id="10195.A0A3M7SU79"/>
<dbReference type="OrthoDB" id="429950at2759"/>
<dbReference type="Gene3D" id="1.20.142.10">
    <property type="entry name" value="Poly(ADP-ribose) polymerase, regulatory domain"/>
    <property type="match status" value="1"/>
</dbReference>
<dbReference type="Pfam" id="PF02877">
    <property type="entry name" value="PARP_reg"/>
    <property type="match status" value="1"/>
</dbReference>
<reference evidence="11 12" key="1">
    <citation type="journal article" date="2018" name="Sci. Rep.">
        <title>Genomic signatures of local adaptation to the degree of environmental predictability in rotifers.</title>
        <authorList>
            <person name="Franch-Gras L."/>
            <person name="Hahn C."/>
            <person name="Garcia-Roger E.M."/>
            <person name="Carmona M.J."/>
            <person name="Serra M."/>
            <person name="Gomez A."/>
        </authorList>
    </citation>
    <scope>NUCLEOTIDE SEQUENCE [LARGE SCALE GENOMIC DNA]</scope>
    <source>
        <strain evidence="11">HYR1</strain>
    </source>
</reference>
<gene>
    <name evidence="11" type="ORF">BpHYR1_001217</name>
</gene>
<keyword evidence="6" id="KW-0520">NAD</keyword>
<dbReference type="AlphaFoldDB" id="A0A3M7SU79"/>
<sequence>MKLKGGAVVDPDTNLQDEAHVLLEQNFVQNPYSVVLGLVDISRGTNSYYKMQVIEHDKKSTFYLFRSWGRVGTTIGGNKLEYYSNKNDAIENFCSLYLEKTGNSWASRKYAKKQPNKFYPLEMEYRNDDDDVKSRLSDQNYVSSSKLALSIQNLIKLIFNIETMKQQMKEFEIDLNKMPLGKISSNQIKQAFSILNELNGI</sequence>
<dbReference type="InterPro" id="IPR008893">
    <property type="entry name" value="WGR_domain"/>
</dbReference>
<dbReference type="SUPFAM" id="SSF47587">
    <property type="entry name" value="Domain of poly(ADP-ribose) polymerase"/>
    <property type="match status" value="1"/>
</dbReference>
<dbReference type="InterPro" id="IPR004102">
    <property type="entry name" value="Poly(ADP-ribose)pol_reg_dom"/>
</dbReference>
<dbReference type="GO" id="GO:0003677">
    <property type="term" value="F:DNA binding"/>
    <property type="evidence" value="ECO:0007669"/>
    <property type="project" value="UniProtKB-KW"/>
</dbReference>
<feature type="domain" description="PARP alpha-helical" evidence="9">
    <location>
        <begin position="144"/>
        <end position="201"/>
    </location>
</feature>
<evidence type="ECO:0000256" key="4">
    <source>
        <dbReference type="ARBA" id="ARBA00022737"/>
    </source>
</evidence>
<evidence type="ECO:0000256" key="6">
    <source>
        <dbReference type="ARBA" id="ARBA00023027"/>
    </source>
</evidence>
<evidence type="ECO:0000256" key="2">
    <source>
        <dbReference type="ARBA" id="ARBA00022676"/>
    </source>
</evidence>
<dbReference type="Pfam" id="PF05406">
    <property type="entry name" value="WGR"/>
    <property type="match status" value="1"/>
</dbReference>
<dbReference type="PANTHER" id="PTHR10459:SF112">
    <property type="entry name" value="POLY [ADP-RIBOSE] POLYMERASE 1"/>
    <property type="match status" value="1"/>
</dbReference>
<evidence type="ECO:0000256" key="7">
    <source>
        <dbReference type="ARBA" id="ARBA00023125"/>
    </source>
</evidence>
<keyword evidence="12" id="KW-1185">Reference proteome</keyword>
<evidence type="ECO:0000256" key="5">
    <source>
        <dbReference type="ARBA" id="ARBA00022765"/>
    </source>
</evidence>
<protein>
    <recommendedName>
        <fullName evidence="1">NAD(+) ADP-ribosyltransferase</fullName>
        <ecNumber evidence="1">2.4.2.30</ecNumber>
    </recommendedName>
</protein>
<dbReference type="GO" id="GO:1990404">
    <property type="term" value="F:NAD+-protein mono-ADP-ribosyltransferase activity"/>
    <property type="evidence" value="ECO:0007669"/>
    <property type="project" value="TreeGrafter"/>
</dbReference>
<dbReference type="PANTHER" id="PTHR10459">
    <property type="entry name" value="DNA LIGASE"/>
    <property type="match status" value="1"/>
</dbReference>
<dbReference type="InterPro" id="IPR036930">
    <property type="entry name" value="WGR_dom_sf"/>
</dbReference>
<keyword evidence="7" id="KW-0238">DNA-binding</keyword>
<comment type="catalytic activity">
    <reaction evidence="8">
        <text>NAD(+) + (ADP-D-ribosyl)n-acceptor = nicotinamide + (ADP-D-ribosyl)n+1-acceptor + H(+).</text>
        <dbReference type="EC" id="2.4.2.30"/>
    </reaction>
</comment>
<comment type="caution">
    <text evidence="11">The sequence shown here is derived from an EMBL/GenBank/DDBJ whole genome shotgun (WGS) entry which is preliminary data.</text>
</comment>
<evidence type="ECO:0000259" key="10">
    <source>
        <dbReference type="PROSITE" id="PS51977"/>
    </source>
</evidence>
<dbReference type="GO" id="GO:0003950">
    <property type="term" value="F:NAD+ poly-ADP-ribosyltransferase activity"/>
    <property type="evidence" value="ECO:0007669"/>
    <property type="project" value="UniProtKB-EC"/>
</dbReference>
<dbReference type="GO" id="GO:0005730">
    <property type="term" value="C:nucleolus"/>
    <property type="evidence" value="ECO:0007669"/>
    <property type="project" value="TreeGrafter"/>
</dbReference>
<accession>A0A3M7SU79</accession>
<name>A0A3M7SU79_BRAPC</name>